<organism evidence="6">
    <name type="scientific">Schizaphis graminum</name>
    <name type="common">Green bug aphid</name>
    <dbReference type="NCBI Taxonomy" id="13262"/>
    <lineage>
        <taxon>Eukaryota</taxon>
        <taxon>Metazoa</taxon>
        <taxon>Ecdysozoa</taxon>
        <taxon>Arthropoda</taxon>
        <taxon>Hexapoda</taxon>
        <taxon>Insecta</taxon>
        <taxon>Pterygota</taxon>
        <taxon>Neoptera</taxon>
        <taxon>Paraneoptera</taxon>
        <taxon>Hemiptera</taxon>
        <taxon>Sternorrhyncha</taxon>
        <taxon>Aphidomorpha</taxon>
        <taxon>Aphidoidea</taxon>
        <taxon>Aphididae</taxon>
        <taxon>Aphidini</taxon>
        <taxon>Schizaphis</taxon>
    </lineage>
</organism>
<dbReference type="SUPFAM" id="SSF57903">
    <property type="entry name" value="FYVE/PHD zinc finger"/>
    <property type="match status" value="1"/>
</dbReference>
<dbReference type="EMBL" id="GGMR01018612">
    <property type="protein sequence ID" value="MBY31231.1"/>
    <property type="molecule type" value="Transcribed_RNA"/>
</dbReference>
<dbReference type="Pfam" id="PF21599">
    <property type="entry name" value="ZSWIM3_N"/>
    <property type="match status" value="1"/>
</dbReference>
<dbReference type="PANTHER" id="PTHR31569:SF4">
    <property type="entry name" value="SWIM-TYPE DOMAIN-CONTAINING PROTEIN"/>
    <property type="match status" value="1"/>
</dbReference>
<dbReference type="InterPro" id="IPR048324">
    <property type="entry name" value="ZSWIM1-3_RNaseH-like"/>
</dbReference>
<evidence type="ECO:0000256" key="1">
    <source>
        <dbReference type="ARBA" id="ARBA00022723"/>
    </source>
</evidence>
<dbReference type="Pfam" id="PF21056">
    <property type="entry name" value="ZSWIM1-3_RNaseH-like"/>
    <property type="match status" value="1"/>
</dbReference>
<dbReference type="InterPro" id="IPR011011">
    <property type="entry name" value="Znf_FYVE_PHD"/>
</dbReference>
<dbReference type="InterPro" id="IPR052579">
    <property type="entry name" value="Zinc_finger_SWIM"/>
</dbReference>
<reference evidence="6" key="1">
    <citation type="submission" date="2018-04" db="EMBL/GenBank/DDBJ databases">
        <title>Transcriptome of Schizaphis graminum biotype I.</title>
        <authorList>
            <person name="Scully E.D."/>
            <person name="Geib S.M."/>
            <person name="Palmer N.A."/>
            <person name="Koch K."/>
            <person name="Bradshaw J."/>
            <person name="Heng-Moss T."/>
            <person name="Sarath G."/>
        </authorList>
    </citation>
    <scope>NUCLEOTIDE SEQUENCE</scope>
</reference>
<dbReference type="AlphaFoldDB" id="A0A2S2PP34"/>
<dbReference type="PROSITE" id="PS01359">
    <property type="entry name" value="ZF_PHD_1"/>
    <property type="match status" value="1"/>
</dbReference>
<dbReference type="Gene3D" id="3.30.40.10">
    <property type="entry name" value="Zinc/RING finger domain, C3HC4 (zinc finger)"/>
    <property type="match status" value="1"/>
</dbReference>
<accession>A0A2S2PP34</accession>
<sequence>MKLGDEFNDFLDFERVLKLYKDSNFVDFSVYDCKTLESIKAKHPTGKFANAPVQLKYYYIKYMCVHGGVYRKRKTCLDKRITSTLKQGCEANIYVRINEKGNALIISKLNEMHNHPISPTMYSFLPNQRKVTPETTAAIVELMDLNANKKLIQNKLINETGKIITLKDITNRCRSGKQQSTCDIEKIIQKLKKTYCCSVELSVSDDNSLVGIFIQDKIMQESFQAYPEVIFVDATYKLIDWKIPVYILLLEDGNGQSEVGGIGLLVNEERETLLWFFQTFKRLNSASTLIRLFVSDKDMKERSVIREVFPDAFLEICLFHSLRTFNRELTCEKRGITPKVRDQVKNIFEKLCYSKNEEEYSYLYKHLQEVAPNSVLEYFDNNWHDLRNEWVTGLTSSNGNFMNLTNNRLENFNGKLKNVIPIFSNLETFVEKLFVVIRCLRLERDKNALKMVQKQPTISLQNPELVKYFNLLTLYAFEFLKKQFQSKVSFNQNTTEKTCNCQFFMAMRLPCCHIFEYRRKSSFPLYDSTLCDKRWSREFYYVSQRALKTAVDKSECNQQDDVKINFEPRIEQIKSKKPKSSHEKFRKASVCTTKIAEVISYTSNVHFDRKLEQLNLLLSSWSDGKEISITVIDGNNERTEEPMDIDIIIDDNNTNVCNDNMLNNNLNGDFMDTSYTKHNVNTTQHDHNYFITADSKGSMNEKCTNVNRSIFNDASNGQLEKDVSLPTFDQPEKTSITITNVLKSDIKNSTNHLIAVSDIKLPTKIKTCGRPKGATLTTIGLPKKKGLCKPVAFRLKHYLEQQNIIIEWLTIHSIAQKVRKQNYIIQREDIHTQVELIHMGIVEPEVNINLIKPLCSTGAWDLLKDIIELKKQINVWVCPTCQSEINYEDSILCNSCLTLYHKKCITPKKKKLSWFCLSCCNNLKSN</sequence>
<proteinExistence type="predicted"/>
<protein>
    <submittedName>
        <fullName evidence="6">Protein FAR1-RELATED SEQUENCE 5</fullName>
    </submittedName>
</protein>
<feature type="domain" description="SWIM-type" evidence="5">
    <location>
        <begin position="484"/>
        <end position="522"/>
    </location>
</feature>
<evidence type="ECO:0000256" key="4">
    <source>
        <dbReference type="PROSITE-ProRule" id="PRU00325"/>
    </source>
</evidence>
<dbReference type="GO" id="GO:0008270">
    <property type="term" value="F:zinc ion binding"/>
    <property type="evidence" value="ECO:0007669"/>
    <property type="project" value="UniProtKB-KW"/>
</dbReference>
<keyword evidence="3" id="KW-0862">Zinc</keyword>
<evidence type="ECO:0000256" key="2">
    <source>
        <dbReference type="ARBA" id="ARBA00022771"/>
    </source>
</evidence>
<dbReference type="InterPro" id="IPR013083">
    <property type="entry name" value="Znf_RING/FYVE/PHD"/>
</dbReference>
<dbReference type="InterPro" id="IPR007527">
    <property type="entry name" value="Znf_SWIM"/>
</dbReference>
<evidence type="ECO:0000259" key="5">
    <source>
        <dbReference type="PROSITE" id="PS50966"/>
    </source>
</evidence>
<evidence type="ECO:0000313" key="6">
    <source>
        <dbReference type="EMBL" id="MBY31231.1"/>
    </source>
</evidence>
<evidence type="ECO:0000256" key="3">
    <source>
        <dbReference type="ARBA" id="ARBA00022833"/>
    </source>
</evidence>
<dbReference type="PANTHER" id="PTHR31569">
    <property type="entry name" value="SWIM-TYPE DOMAIN-CONTAINING PROTEIN"/>
    <property type="match status" value="1"/>
</dbReference>
<gene>
    <name evidence="6" type="primary">FRS5_2</name>
    <name evidence="6" type="ORF">g.22415</name>
</gene>
<dbReference type="InterPro" id="IPR019786">
    <property type="entry name" value="Zinc_finger_PHD-type_CS"/>
</dbReference>
<dbReference type="PROSITE" id="PS50966">
    <property type="entry name" value="ZF_SWIM"/>
    <property type="match status" value="1"/>
</dbReference>
<dbReference type="InterPro" id="IPR048325">
    <property type="entry name" value="ZSWIM3_N"/>
</dbReference>
<name>A0A2S2PP34_SCHGA</name>
<keyword evidence="2 4" id="KW-0863">Zinc-finger</keyword>
<keyword evidence="1" id="KW-0479">Metal-binding</keyword>